<evidence type="ECO:0000313" key="1">
    <source>
        <dbReference type="EMBL" id="GAG37447.1"/>
    </source>
</evidence>
<accession>X0XQ54</accession>
<gene>
    <name evidence="1" type="ORF">S01H1_65483</name>
</gene>
<reference evidence="1" key="1">
    <citation type="journal article" date="2014" name="Front. Microbiol.">
        <title>High frequency of phylogenetically diverse reductive dehalogenase-homologous genes in deep subseafloor sedimentary metagenomes.</title>
        <authorList>
            <person name="Kawai M."/>
            <person name="Futagami T."/>
            <person name="Toyoda A."/>
            <person name="Takaki Y."/>
            <person name="Nishi S."/>
            <person name="Hori S."/>
            <person name="Arai W."/>
            <person name="Tsubouchi T."/>
            <person name="Morono Y."/>
            <person name="Uchiyama I."/>
            <person name="Ito T."/>
            <person name="Fujiyama A."/>
            <person name="Inagaki F."/>
            <person name="Takami H."/>
        </authorList>
    </citation>
    <scope>NUCLEOTIDE SEQUENCE</scope>
    <source>
        <strain evidence="1">Expedition CK06-06</strain>
    </source>
</reference>
<sequence>EVDAVAVPGEELNHCIGEALILSVSEGRQIRLVHNDKEFLINPTKIVDSIREDYQQPRT</sequence>
<name>X0XQ54_9ZZZZ</name>
<protein>
    <submittedName>
        <fullName evidence="1">Uncharacterized protein</fullName>
    </submittedName>
</protein>
<comment type="caution">
    <text evidence="1">The sequence shown here is derived from an EMBL/GenBank/DDBJ whole genome shotgun (WGS) entry which is preliminary data.</text>
</comment>
<dbReference type="AlphaFoldDB" id="X0XQ54"/>
<organism evidence="1">
    <name type="scientific">marine sediment metagenome</name>
    <dbReference type="NCBI Taxonomy" id="412755"/>
    <lineage>
        <taxon>unclassified sequences</taxon>
        <taxon>metagenomes</taxon>
        <taxon>ecological metagenomes</taxon>
    </lineage>
</organism>
<proteinExistence type="predicted"/>
<dbReference type="EMBL" id="BARS01043234">
    <property type="protein sequence ID" value="GAG37447.1"/>
    <property type="molecule type" value="Genomic_DNA"/>
</dbReference>
<feature type="non-terminal residue" evidence="1">
    <location>
        <position position="1"/>
    </location>
</feature>